<accession>A0A7E4VQM3</accession>
<keyword evidence="1" id="KW-1185">Reference proteome</keyword>
<dbReference type="Proteomes" id="UP000492821">
    <property type="component" value="Unassembled WGS sequence"/>
</dbReference>
<reference evidence="1" key="1">
    <citation type="journal article" date="2013" name="Genetics">
        <title>The draft genome and transcriptome of Panagrellus redivivus are shaped by the harsh demands of a free-living lifestyle.</title>
        <authorList>
            <person name="Srinivasan J."/>
            <person name="Dillman A.R."/>
            <person name="Macchietto M.G."/>
            <person name="Heikkinen L."/>
            <person name="Lakso M."/>
            <person name="Fracchia K.M."/>
            <person name="Antoshechkin I."/>
            <person name="Mortazavi A."/>
            <person name="Wong G."/>
            <person name="Sternberg P.W."/>
        </authorList>
    </citation>
    <scope>NUCLEOTIDE SEQUENCE [LARGE SCALE GENOMIC DNA]</scope>
    <source>
        <strain evidence="1">MT8872</strain>
    </source>
</reference>
<evidence type="ECO:0000313" key="1">
    <source>
        <dbReference type="Proteomes" id="UP000492821"/>
    </source>
</evidence>
<reference evidence="2" key="2">
    <citation type="submission" date="2020-10" db="UniProtKB">
        <authorList>
            <consortium name="WormBaseParasite"/>
        </authorList>
    </citation>
    <scope>IDENTIFICATION</scope>
</reference>
<dbReference type="WBParaSite" id="Pan_g24026.t1">
    <property type="protein sequence ID" value="Pan_g24026.t1"/>
    <property type="gene ID" value="Pan_g24026"/>
</dbReference>
<sequence>MIHQSPIRGGVPAPCLFFECCQKTDLSTLCAFRHCRRVLVSLCLPFSLNFNSSSTHMSFSLIPLWREGKGGFDCILPCLFGLLMGISEAGHPPGQMEMGEAREKMCDTTQEGSFERYTGWLLECTPFSESLFDVRFVFRFSLQGWRLGCVSCVPFLRSRSRHLFVQRRDGKLIFHMRGRGRMVVYF</sequence>
<protein>
    <submittedName>
        <fullName evidence="2">Transmembrane protein</fullName>
    </submittedName>
</protein>
<evidence type="ECO:0000313" key="2">
    <source>
        <dbReference type="WBParaSite" id="Pan_g24026.t1"/>
    </source>
</evidence>
<name>A0A7E4VQM3_PANRE</name>
<organism evidence="1 2">
    <name type="scientific">Panagrellus redivivus</name>
    <name type="common">Microworm</name>
    <dbReference type="NCBI Taxonomy" id="6233"/>
    <lineage>
        <taxon>Eukaryota</taxon>
        <taxon>Metazoa</taxon>
        <taxon>Ecdysozoa</taxon>
        <taxon>Nematoda</taxon>
        <taxon>Chromadorea</taxon>
        <taxon>Rhabditida</taxon>
        <taxon>Tylenchina</taxon>
        <taxon>Panagrolaimomorpha</taxon>
        <taxon>Panagrolaimoidea</taxon>
        <taxon>Panagrolaimidae</taxon>
        <taxon>Panagrellus</taxon>
    </lineage>
</organism>
<proteinExistence type="predicted"/>
<dbReference type="AlphaFoldDB" id="A0A7E4VQM3"/>